<dbReference type="Proteomes" id="UP000515908">
    <property type="component" value="Chromosome 07"/>
</dbReference>
<protein>
    <submittedName>
        <fullName evidence="3">Uncharacterized protein</fullName>
    </submittedName>
</protein>
<name>S9U7S6_9TRYP</name>
<dbReference type="VEuPathDB" id="TriTrypDB:ADEAN_000412300"/>
<dbReference type="EMBL" id="LR877151">
    <property type="protein sequence ID" value="CAD2216661.1"/>
    <property type="molecule type" value="Genomic_DNA"/>
</dbReference>
<gene>
    <name evidence="3" type="ORF">ADEAN_000412300</name>
</gene>
<keyword evidence="1" id="KW-0175">Coiled coil</keyword>
<sequence>MEDSYFADANVRRELDRMNEAVERYGVQLDTIENELAVIDEENQNDDVNRQIIEYEAAMSANFKDIPAEDALDNIVRMQNQLKIVKRRNQLLAKENAIQQKQLRDRANMLSRTSTELDNITEITGWHGEFHDVDMSTTMNYQEAVHDMTTLAAKVRQELNSAKVIIKKKENAIVKLQTDAEQNKELEKKLQLLYNDIRVKQRDTREAEAKLQRMIVDDSNVERALVKRSEQQDSVAASVLYMENDKEFLSDAVAEMKVICRRQDNVVKAQLARQQQLQARLDQIMKALREMKLAKEFERNVAKSALVPSASREEPEDVEQILPDDEHIPIDTYRLLYKDNEMMRTSVARKNMLVLEKESAIQALESKLAKYIDSHNASATQGDSMQANKNAELTDLMIDLQEQHKAQLAEIEELSKENRELKLEYNKRAQNAKAKKAKATNRSLESSVVSKTSVRRAK</sequence>
<feature type="coiled-coil region" evidence="1">
    <location>
        <begin position="15"/>
        <end position="95"/>
    </location>
</feature>
<dbReference type="OrthoDB" id="270350at2759"/>
<accession>S9U7S6</accession>
<feature type="compositionally biased region" description="Polar residues" evidence="2">
    <location>
        <begin position="440"/>
        <end position="452"/>
    </location>
</feature>
<evidence type="ECO:0000256" key="1">
    <source>
        <dbReference type="SAM" id="Coils"/>
    </source>
</evidence>
<organism evidence="3 4">
    <name type="scientific">Angomonas deanei</name>
    <dbReference type="NCBI Taxonomy" id="59799"/>
    <lineage>
        <taxon>Eukaryota</taxon>
        <taxon>Discoba</taxon>
        <taxon>Euglenozoa</taxon>
        <taxon>Kinetoplastea</taxon>
        <taxon>Metakinetoplastina</taxon>
        <taxon>Trypanosomatida</taxon>
        <taxon>Trypanosomatidae</taxon>
        <taxon>Strigomonadinae</taxon>
        <taxon>Angomonas</taxon>
    </lineage>
</organism>
<evidence type="ECO:0000313" key="3">
    <source>
        <dbReference type="EMBL" id="CAD2216661.1"/>
    </source>
</evidence>
<feature type="region of interest" description="Disordered" evidence="2">
    <location>
        <begin position="427"/>
        <end position="458"/>
    </location>
</feature>
<feature type="coiled-coil region" evidence="1">
    <location>
        <begin position="152"/>
        <end position="203"/>
    </location>
</feature>
<dbReference type="AlphaFoldDB" id="S9U7S6"/>
<evidence type="ECO:0000313" key="4">
    <source>
        <dbReference type="Proteomes" id="UP000515908"/>
    </source>
</evidence>
<keyword evidence="4" id="KW-1185">Reference proteome</keyword>
<evidence type="ECO:0000256" key="2">
    <source>
        <dbReference type="SAM" id="MobiDB-lite"/>
    </source>
</evidence>
<proteinExistence type="predicted"/>
<reference evidence="3 4" key="1">
    <citation type="submission" date="2020-08" db="EMBL/GenBank/DDBJ databases">
        <authorList>
            <person name="Newling K."/>
            <person name="Davey J."/>
            <person name="Forrester S."/>
        </authorList>
    </citation>
    <scope>NUCLEOTIDE SEQUENCE [LARGE SCALE GENOMIC DNA]</scope>
    <source>
        <strain evidence="4">Crithidia deanei Carvalho (ATCC PRA-265)</strain>
    </source>
</reference>